<evidence type="ECO:0000313" key="1">
    <source>
        <dbReference type="EMBL" id="KVI02379.1"/>
    </source>
</evidence>
<proteinExistence type="predicted"/>
<gene>
    <name evidence="1" type="ORF">Ccrd_019331</name>
</gene>
<dbReference type="Proteomes" id="UP000243975">
    <property type="component" value="Unassembled WGS sequence"/>
</dbReference>
<dbReference type="AlphaFoldDB" id="A0A103Y4K8"/>
<evidence type="ECO:0000313" key="2">
    <source>
        <dbReference type="Proteomes" id="UP000243975"/>
    </source>
</evidence>
<organism evidence="1 2">
    <name type="scientific">Cynara cardunculus var. scolymus</name>
    <name type="common">Globe artichoke</name>
    <name type="synonym">Cynara scolymus</name>
    <dbReference type="NCBI Taxonomy" id="59895"/>
    <lineage>
        <taxon>Eukaryota</taxon>
        <taxon>Viridiplantae</taxon>
        <taxon>Streptophyta</taxon>
        <taxon>Embryophyta</taxon>
        <taxon>Tracheophyta</taxon>
        <taxon>Spermatophyta</taxon>
        <taxon>Magnoliopsida</taxon>
        <taxon>eudicotyledons</taxon>
        <taxon>Gunneridae</taxon>
        <taxon>Pentapetalae</taxon>
        <taxon>asterids</taxon>
        <taxon>campanulids</taxon>
        <taxon>Asterales</taxon>
        <taxon>Asteraceae</taxon>
        <taxon>Carduoideae</taxon>
        <taxon>Cardueae</taxon>
        <taxon>Carduinae</taxon>
        <taxon>Cynara</taxon>
    </lineage>
</organism>
<accession>A0A103Y4K8</accession>
<keyword evidence="2" id="KW-1185">Reference proteome</keyword>
<sequence length="30" mass="3331">MVVYSDGSEGFYCRQRSEAYGPTSLTEALL</sequence>
<protein>
    <submittedName>
        <fullName evidence="1">Uncharacterized protein</fullName>
    </submittedName>
</protein>
<comment type="caution">
    <text evidence="1">The sequence shown here is derived from an EMBL/GenBank/DDBJ whole genome shotgun (WGS) entry which is preliminary data.</text>
</comment>
<reference evidence="1 2" key="1">
    <citation type="journal article" date="2016" name="Sci. Rep.">
        <title>The genome sequence of the outbreeding globe artichoke constructed de novo incorporating a phase-aware low-pass sequencing strategy of F1 progeny.</title>
        <authorList>
            <person name="Scaglione D."/>
            <person name="Reyes-Chin-Wo S."/>
            <person name="Acquadro A."/>
            <person name="Froenicke L."/>
            <person name="Portis E."/>
            <person name="Beitel C."/>
            <person name="Tirone M."/>
            <person name="Mauro R."/>
            <person name="Lo Monaco A."/>
            <person name="Mauromicale G."/>
            <person name="Faccioli P."/>
            <person name="Cattivelli L."/>
            <person name="Rieseberg L."/>
            <person name="Michelmore R."/>
            <person name="Lanteri S."/>
        </authorList>
    </citation>
    <scope>NUCLEOTIDE SEQUENCE [LARGE SCALE GENOMIC DNA]</scope>
    <source>
        <strain evidence="1">2C</strain>
    </source>
</reference>
<dbReference type="EMBL" id="LEKV01002654">
    <property type="protein sequence ID" value="KVI02379.1"/>
    <property type="molecule type" value="Genomic_DNA"/>
</dbReference>
<name>A0A103Y4K8_CYNCS</name>
<dbReference type="Gramene" id="KVI02379">
    <property type="protein sequence ID" value="KVI02379"/>
    <property type="gene ID" value="Ccrd_019331"/>
</dbReference>